<dbReference type="AlphaFoldDB" id="A0A133YEL2"/>
<dbReference type="Proteomes" id="UP000070080">
    <property type="component" value="Unassembled WGS sequence"/>
</dbReference>
<organism evidence="14 15">
    <name type="scientific">Amygdalobacter nucleatus</name>
    <dbReference type="NCBI Taxonomy" id="3029274"/>
    <lineage>
        <taxon>Bacteria</taxon>
        <taxon>Bacillati</taxon>
        <taxon>Bacillota</taxon>
        <taxon>Clostridia</taxon>
        <taxon>Eubacteriales</taxon>
        <taxon>Oscillospiraceae</taxon>
        <taxon>Amygdalobacter</taxon>
    </lineage>
</organism>
<feature type="binding site" evidence="12">
    <location>
        <position position="330"/>
    </location>
    <ligand>
        <name>UDP-N-acetyl-alpha-D-glucosamine</name>
        <dbReference type="ChEBI" id="CHEBI:57705"/>
    </ligand>
</feature>
<feature type="binding site" evidence="12">
    <location>
        <position position="92"/>
    </location>
    <ligand>
        <name>UDP-N-acetyl-alpha-D-glucosamine</name>
        <dbReference type="ChEBI" id="CHEBI:57705"/>
    </ligand>
</feature>
<comment type="caution">
    <text evidence="12">Lacks conserved residue(s) required for the propagation of feature annotation.</text>
</comment>
<evidence type="ECO:0000259" key="13">
    <source>
        <dbReference type="Pfam" id="PF00275"/>
    </source>
</evidence>
<dbReference type="STRING" id="1497955.HMPREF1872_00673"/>
<evidence type="ECO:0000256" key="1">
    <source>
        <dbReference type="ARBA" id="ARBA00004496"/>
    </source>
</evidence>
<feature type="modified residue" description="2-(S-cysteinyl)pyruvic acid O-phosphothioketal" evidence="12">
    <location>
        <position position="116"/>
    </location>
</feature>
<keyword evidence="5 12" id="KW-0808">Transferase</keyword>
<dbReference type="GO" id="GO:0019277">
    <property type="term" value="P:UDP-N-acetylgalactosamine biosynthetic process"/>
    <property type="evidence" value="ECO:0007669"/>
    <property type="project" value="InterPro"/>
</dbReference>
<dbReference type="InterPro" id="IPR001986">
    <property type="entry name" value="Enolpyruvate_Tfrase_dom"/>
</dbReference>
<dbReference type="GO" id="GO:0009252">
    <property type="term" value="P:peptidoglycan biosynthetic process"/>
    <property type="evidence" value="ECO:0007669"/>
    <property type="project" value="UniProtKB-UniRule"/>
</dbReference>
<dbReference type="PANTHER" id="PTHR43783">
    <property type="entry name" value="UDP-N-ACETYLGLUCOSAMINE 1-CARBOXYVINYLTRANSFERASE"/>
    <property type="match status" value="1"/>
</dbReference>
<comment type="catalytic activity">
    <reaction evidence="11 12">
        <text>phosphoenolpyruvate + UDP-N-acetyl-alpha-D-glucosamine = UDP-N-acetyl-3-O-(1-carboxyvinyl)-alpha-D-glucosamine + phosphate</text>
        <dbReference type="Rhea" id="RHEA:18681"/>
        <dbReference type="ChEBI" id="CHEBI:43474"/>
        <dbReference type="ChEBI" id="CHEBI:57705"/>
        <dbReference type="ChEBI" id="CHEBI:58702"/>
        <dbReference type="ChEBI" id="CHEBI:68483"/>
        <dbReference type="EC" id="2.5.1.7"/>
    </reaction>
</comment>
<evidence type="ECO:0000313" key="14">
    <source>
        <dbReference type="EMBL" id="KXB41583.1"/>
    </source>
</evidence>
<evidence type="ECO:0000256" key="6">
    <source>
        <dbReference type="ARBA" id="ARBA00022960"/>
    </source>
</evidence>
<dbReference type="Gene3D" id="3.65.10.10">
    <property type="entry name" value="Enolpyruvate transferase domain"/>
    <property type="match status" value="2"/>
</dbReference>
<dbReference type="EC" id="2.5.1.7" evidence="12"/>
<dbReference type="CDD" id="cd01555">
    <property type="entry name" value="UdpNAET"/>
    <property type="match status" value="1"/>
</dbReference>
<dbReference type="GO" id="GO:0071555">
    <property type="term" value="P:cell wall organization"/>
    <property type="evidence" value="ECO:0007669"/>
    <property type="project" value="UniProtKB-KW"/>
</dbReference>
<feature type="binding site" evidence="12">
    <location>
        <begin position="161"/>
        <end position="164"/>
    </location>
    <ligand>
        <name>UDP-N-acetyl-alpha-D-glucosamine</name>
        <dbReference type="ChEBI" id="CHEBI:57705"/>
    </ligand>
</feature>
<evidence type="ECO:0000256" key="8">
    <source>
        <dbReference type="ARBA" id="ARBA00023306"/>
    </source>
</evidence>
<accession>A0A133YEL2</accession>
<comment type="caution">
    <text evidence="14">The sequence shown here is derived from an EMBL/GenBank/DDBJ whole genome shotgun (WGS) entry which is preliminary data.</text>
</comment>
<evidence type="ECO:0000256" key="5">
    <source>
        <dbReference type="ARBA" id="ARBA00022679"/>
    </source>
</evidence>
<comment type="function">
    <text evidence="12">Cell wall formation. Adds enolpyruvyl to UDP-N-acetylglucosamine.</text>
</comment>
<comment type="subcellular location">
    <subcellularLocation>
        <location evidence="1 12">Cytoplasm</location>
    </subcellularLocation>
</comment>
<keyword evidence="8 12" id="KW-0131">Cell cycle</keyword>
<comment type="similarity">
    <text evidence="10 12">Belongs to the EPSP synthase family. MurA subfamily.</text>
</comment>
<protein>
    <recommendedName>
        <fullName evidence="12">UDP-N-acetylglucosamine 1-carboxyvinyltransferase</fullName>
        <ecNumber evidence="12">2.5.1.7</ecNumber>
    </recommendedName>
    <alternativeName>
        <fullName evidence="12">Enoylpyruvate transferase</fullName>
    </alternativeName>
    <alternativeName>
        <fullName evidence="12">UDP-N-acetylglucosamine enolpyruvyl transferase</fullName>
        <shortName evidence="12">EPT</shortName>
    </alternativeName>
</protein>
<gene>
    <name evidence="12" type="primary">murA</name>
    <name evidence="14" type="ORF">HMPREF1872_00673</name>
</gene>
<evidence type="ECO:0000256" key="4">
    <source>
        <dbReference type="ARBA" id="ARBA00022618"/>
    </source>
</evidence>
<dbReference type="InterPro" id="IPR013792">
    <property type="entry name" value="RNA3'P_cycl/enolpyr_Trfase_a/b"/>
</dbReference>
<comment type="pathway">
    <text evidence="2 12">Cell wall biogenesis; peptidoglycan biosynthesis.</text>
</comment>
<keyword evidence="7 12" id="KW-0573">Peptidoglycan synthesis</keyword>
<dbReference type="InterPro" id="IPR036968">
    <property type="entry name" value="Enolpyruvate_Tfrase_sf"/>
</dbReference>
<dbReference type="UniPathway" id="UPA00219"/>
<keyword evidence="15" id="KW-1185">Reference proteome</keyword>
<keyword evidence="4 12" id="KW-0132">Cell division</keyword>
<keyword evidence="3 12" id="KW-0963">Cytoplasm</keyword>
<evidence type="ECO:0000313" key="15">
    <source>
        <dbReference type="Proteomes" id="UP000070080"/>
    </source>
</evidence>
<name>A0A133YEL2_9FIRM</name>
<dbReference type="GO" id="GO:0051301">
    <property type="term" value="P:cell division"/>
    <property type="evidence" value="ECO:0007669"/>
    <property type="project" value="UniProtKB-KW"/>
</dbReference>
<evidence type="ECO:0000256" key="9">
    <source>
        <dbReference type="ARBA" id="ARBA00023316"/>
    </source>
</evidence>
<feature type="active site" description="Proton donor" evidence="12">
    <location>
        <position position="116"/>
    </location>
</feature>
<dbReference type="EMBL" id="LSCV01000012">
    <property type="protein sequence ID" value="KXB41583.1"/>
    <property type="molecule type" value="Genomic_DNA"/>
</dbReference>
<evidence type="ECO:0000256" key="12">
    <source>
        <dbReference type="HAMAP-Rule" id="MF_00111"/>
    </source>
</evidence>
<dbReference type="PANTHER" id="PTHR43783:SF2">
    <property type="entry name" value="UDP-N-ACETYLGLUCOSAMINE 1-CARBOXYVINYLTRANSFERASE 2"/>
    <property type="match status" value="1"/>
</dbReference>
<keyword evidence="9 12" id="KW-0961">Cell wall biogenesis/degradation</keyword>
<reference evidence="15" key="1">
    <citation type="submission" date="2016-01" db="EMBL/GenBank/DDBJ databases">
        <authorList>
            <person name="Mitreva M."/>
            <person name="Pepin K.H."/>
            <person name="Mihindukulasuriya K.A."/>
            <person name="Fulton R."/>
            <person name="Fronick C."/>
            <person name="O'Laughlin M."/>
            <person name="Miner T."/>
            <person name="Herter B."/>
            <person name="Rosa B.A."/>
            <person name="Cordes M."/>
            <person name="Tomlinson C."/>
            <person name="Wollam A."/>
            <person name="Palsikar V.B."/>
            <person name="Mardis E.R."/>
            <person name="Wilson R.K."/>
        </authorList>
    </citation>
    <scope>NUCLEOTIDE SEQUENCE [LARGE SCALE GENOMIC DNA]</scope>
    <source>
        <strain evidence="15">KA00274</strain>
    </source>
</reference>
<dbReference type="GO" id="GO:0005737">
    <property type="term" value="C:cytoplasm"/>
    <property type="evidence" value="ECO:0007669"/>
    <property type="project" value="UniProtKB-SubCell"/>
</dbReference>
<dbReference type="SUPFAM" id="SSF55205">
    <property type="entry name" value="EPT/RTPC-like"/>
    <property type="match status" value="1"/>
</dbReference>
<evidence type="ECO:0000256" key="3">
    <source>
        <dbReference type="ARBA" id="ARBA00022490"/>
    </source>
</evidence>
<keyword evidence="6 12" id="KW-0133">Cell shape</keyword>
<dbReference type="GO" id="GO:0008760">
    <property type="term" value="F:UDP-N-acetylglucosamine 1-carboxyvinyltransferase activity"/>
    <property type="evidence" value="ECO:0007669"/>
    <property type="project" value="UniProtKB-UniRule"/>
</dbReference>
<keyword evidence="12" id="KW-0670">Pyruvate</keyword>
<dbReference type="OrthoDB" id="9803760at2"/>
<feature type="binding site" evidence="12">
    <location>
        <begin position="22"/>
        <end position="23"/>
    </location>
    <ligand>
        <name>phosphoenolpyruvate</name>
        <dbReference type="ChEBI" id="CHEBI:58702"/>
    </ligand>
</feature>
<feature type="binding site" evidence="12">
    <location>
        <position position="308"/>
    </location>
    <ligand>
        <name>UDP-N-acetyl-alpha-D-glucosamine</name>
        <dbReference type="ChEBI" id="CHEBI:57705"/>
    </ligand>
</feature>
<dbReference type="HAMAP" id="MF_00111">
    <property type="entry name" value="MurA"/>
    <property type="match status" value="1"/>
</dbReference>
<dbReference type="Pfam" id="PF00275">
    <property type="entry name" value="EPSP_synthase"/>
    <property type="match status" value="1"/>
</dbReference>
<feature type="domain" description="Enolpyruvate transferase" evidence="13">
    <location>
        <begin position="6"/>
        <end position="409"/>
    </location>
</feature>
<evidence type="ECO:0000256" key="11">
    <source>
        <dbReference type="ARBA" id="ARBA00047527"/>
    </source>
</evidence>
<dbReference type="RefSeq" id="WP_066713840.1">
    <property type="nucleotide sequence ID" value="NZ_CP118869.1"/>
</dbReference>
<evidence type="ECO:0000256" key="10">
    <source>
        <dbReference type="ARBA" id="ARBA00038367"/>
    </source>
</evidence>
<evidence type="ECO:0000256" key="7">
    <source>
        <dbReference type="ARBA" id="ARBA00022984"/>
    </source>
</evidence>
<evidence type="ECO:0000256" key="2">
    <source>
        <dbReference type="ARBA" id="ARBA00004752"/>
    </source>
</evidence>
<dbReference type="GO" id="GO:0008360">
    <property type="term" value="P:regulation of cell shape"/>
    <property type="evidence" value="ECO:0007669"/>
    <property type="project" value="UniProtKB-KW"/>
</dbReference>
<dbReference type="NCBIfam" id="NF006873">
    <property type="entry name" value="PRK09369.1"/>
    <property type="match status" value="1"/>
</dbReference>
<sequence>MTSYYVKGGHRLKGEVTVSGSKNAALGVISASVLLDGPCVIENVPMISDIVSLVEIIRDLGAEIEFNNGTLRIDPTTINTHIVTNTRAREIRASYYLWGAILGRFGKVQCFLPGGCNFGTRPFDLHIKGFNALGAKHSISYGKINFTVERCLTGNKIYMDKVSVGATMNLMIAATKAFGRTVIENAAREPHIVDTANFLNAMGAQIRGAGTDVIRVEGVSCLLANATYSIIPDQIEAGTFMIAAAITQGNVIVKNLIPKHMEPLTSKFKEMGIAVISGDDYCHIIADSEKKFHATSFMTLPYPGFPTDLQPQTVVLLTQAVGISRMFENVWDNRFQYVDYLQQMGAHIQIADRMALIEGPCQLTSSVVEAHDLRAGAAMVLAALIAKGETEIFKVSSIERGYENFVEKLQGLGADISIRNESEEAYFSQAGD</sequence>
<dbReference type="InterPro" id="IPR005750">
    <property type="entry name" value="UDP_GlcNAc_COvinyl_MurA"/>
</dbReference>
<dbReference type="InterPro" id="IPR050068">
    <property type="entry name" value="MurA_subfamily"/>
</dbReference>
<dbReference type="NCBIfam" id="TIGR01072">
    <property type="entry name" value="murA"/>
    <property type="match status" value="1"/>
</dbReference>
<dbReference type="PATRIC" id="fig|1497955.3.peg.649"/>
<proteinExistence type="inferred from homology"/>